<name>A0A378W0V3_NEIGO</name>
<dbReference type="InterPro" id="IPR009061">
    <property type="entry name" value="DNA-bd_dom_put_sf"/>
</dbReference>
<dbReference type="AlphaFoldDB" id="A0A378W0V3"/>
<keyword evidence="1" id="KW-0436">Ligase</keyword>
<dbReference type="EC" id="6.1.1.20" evidence="1"/>
<evidence type="ECO:0000313" key="1">
    <source>
        <dbReference type="EMBL" id="SUA24416.1"/>
    </source>
</evidence>
<reference evidence="1" key="1">
    <citation type="submission" date="2018-06" db="EMBL/GenBank/DDBJ databases">
        <authorList>
            <consortium name="Pathogen Informatics"/>
            <person name="Doyle S."/>
        </authorList>
    </citation>
    <scope>NUCLEOTIDE SEQUENCE [LARGE SCALE GENOMIC DNA]</scope>
    <source>
        <strain evidence="1">NCTC11421</strain>
    </source>
</reference>
<dbReference type="Gene3D" id="3.30.56.10">
    <property type="match status" value="1"/>
</dbReference>
<accession>A0A378W0V3</accession>
<dbReference type="SUPFAM" id="SSF46955">
    <property type="entry name" value="Putative DNA-binding domain"/>
    <property type="match status" value="1"/>
</dbReference>
<proteinExistence type="predicted"/>
<dbReference type="GO" id="GO:0004826">
    <property type="term" value="F:phenylalanine-tRNA ligase activity"/>
    <property type="evidence" value="ECO:0007669"/>
    <property type="project" value="UniProtKB-EC"/>
</dbReference>
<keyword evidence="1" id="KW-0030">Aminoacyl-tRNA synthetase</keyword>
<dbReference type="EMBL" id="UGRI01000001">
    <property type="protein sequence ID" value="SUA24416.1"/>
    <property type="molecule type" value="Genomic_DNA"/>
</dbReference>
<protein>
    <submittedName>
        <fullName evidence="1">Phenylalanyl-tRNA synthetase subunit beta</fullName>
        <ecNumber evidence="1">6.1.1.20</ecNumber>
    </submittedName>
</protein>
<gene>
    <name evidence="1" type="primary">pheT_5</name>
    <name evidence="1" type="ORF">NCTC11421_02415</name>
</gene>
<organism evidence="1">
    <name type="scientific">Neisseria gonorrhoeae</name>
    <dbReference type="NCBI Taxonomy" id="485"/>
    <lineage>
        <taxon>Bacteria</taxon>
        <taxon>Pseudomonadati</taxon>
        <taxon>Pseudomonadota</taxon>
        <taxon>Betaproteobacteria</taxon>
        <taxon>Neisseriales</taxon>
        <taxon>Neisseriaceae</taxon>
        <taxon>Neisseria</taxon>
    </lineage>
</organism>
<sequence length="49" mass="5489">MQFSYSWLKTQANPDLSADKLEHLLTMAGLEVEEIDTAALLSVAWLLPK</sequence>